<accession>A0A3E2TI40</accession>
<evidence type="ECO:0008006" key="4">
    <source>
        <dbReference type="Google" id="ProtNLM"/>
    </source>
</evidence>
<feature type="transmembrane region" description="Helical" evidence="1">
    <location>
        <begin position="12"/>
        <end position="30"/>
    </location>
</feature>
<evidence type="ECO:0000313" key="2">
    <source>
        <dbReference type="EMBL" id="RGB75492.1"/>
    </source>
</evidence>
<feature type="transmembrane region" description="Helical" evidence="1">
    <location>
        <begin position="124"/>
        <end position="150"/>
    </location>
</feature>
<dbReference type="Proteomes" id="UP000261011">
    <property type="component" value="Unassembled WGS sequence"/>
</dbReference>
<keyword evidence="3" id="KW-1185">Reference proteome</keyword>
<dbReference type="AlphaFoldDB" id="A0A3E2TI40"/>
<dbReference type="EMBL" id="QVEU01000005">
    <property type="protein sequence ID" value="RGB75492.1"/>
    <property type="molecule type" value="Genomic_DNA"/>
</dbReference>
<gene>
    <name evidence="2" type="ORF">DXA39_06710</name>
</gene>
<name>A0A3E2TI40_9FIRM</name>
<keyword evidence="1" id="KW-0472">Membrane</keyword>
<protein>
    <recommendedName>
        <fullName evidence="4">DUF340 domain-containing protein</fullName>
    </recommendedName>
</protein>
<evidence type="ECO:0000256" key="1">
    <source>
        <dbReference type="SAM" id="Phobius"/>
    </source>
</evidence>
<comment type="caution">
    <text evidence="2">The sequence shown here is derived from an EMBL/GenBank/DDBJ whole genome shotgun (WGS) entry which is preliminary data.</text>
</comment>
<dbReference type="OrthoDB" id="6443879at2"/>
<keyword evidence="1" id="KW-1133">Transmembrane helix</keyword>
<evidence type="ECO:0000313" key="3">
    <source>
        <dbReference type="Proteomes" id="UP000261011"/>
    </source>
</evidence>
<organism evidence="2 3">
    <name type="scientific">Anaerococcus nagyae</name>
    <dbReference type="NCBI Taxonomy" id="1755241"/>
    <lineage>
        <taxon>Bacteria</taxon>
        <taxon>Bacillati</taxon>
        <taxon>Bacillota</taxon>
        <taxon>Tissierellia</taxon>
        <taxon>Tissierellales</taxon>
        <taxon>Peptoniphilaceae</taxon>
        <taxon>Anaerococcus</taxon>
    </lineage>
</organism>
<dbReference type="RefSeq" id="WP_117521942.1">
    <property type="nucleotide sequence ID" value="NZ_AP031484.1"/>
</dbReference>
<reference evidence="2 3" key="1">
    <citation type="submission" date="2018-08" db="EMBL/GenBank/DDBJ databases">
        <title>A genome reference for cultivated species of the human gut microbiota.</title>
        <authorList>
            <person name="Zou Y."/>
            <person name="Xue W."/>
            <person name="Luo G."/>
        </authorList>
    </citation>
    <scope>NUCLEOTIDE SEQUENCE [LARGE SCALE GENOMIC DNA]</scope>
    <source>
        <strain evidence="2 3">OF01-3</strain>
    </source>
</reference>
<feature type="transmembrane region" description="Helical" evidence="1">
    <location>
        <begin position="93"/>
        <end position="112"/>
    </location>
</feature>
<feature type="transmembrane region" description="Helical" evidence="1">
    <location>
        <begin position="64"/>
        <end position="87"/>
    </location>
</feature>
<sequence>MQKFKTDFPSILIALLFTIIACTVSNMIGYDTFGNSLPGIVVLSAITLAGYFLSYVVPLKKISSVLWISIIAILLASPISPVSDFVIKSVEGVNINAIITPILAYAGVIIGKDWGAFKSVGIKGIIVAIFVIVGTFLISSLLGDFFMGIFN</sequence>
<feature type="transmembrane region" description="Helical" evidence="1">
    <location>
        <begin position="36"/>
        <end position="57"/>
    </location>
</feature>
<keyword evidence="1" id="KW-0812">Transmembrane</keyword>
<proteinExistence type="predicted"/>
<dbReference type="PROSITE" id="PS51257">
    <property type="entry name" value="PROKAR_LIPOPROTEIN"/>
    <property type="match status" value="1"/>
</dbReference>